<protein>
    <submittedName>
        <fullName evidence="2">Uncharacterized protein</fullName>
    </submittedName>
</protein>
<dbReference type="EMBL" id="MU157825">
    <property type="protein sequence ID" value="KAF9534848.1"/>
    <property type="molecule type" value="Genomic_DNA"/>
</dbReference>
<evidence type="ECO:0000313" key="2">
    <source>
        <dbReference type="EMBL" id="KAF9534848.1"/>
    </source>
</evidence>
<gene>
    <name evidence="2" type="ORF">CPB83DRAFT_843041</name>
</gene>
<keyword evidence="1" id="KW-0472">Membrane</keyword>
<name>A0A9P6ERN4_9AGAR</name>
<dbReference type="Proteomes" id="UP000807306">
    <property type="component" value="Unassembled WGS sequence"/>
</dbReference>
<proteinExistence type="predicted"/>
<keyword evidence="3" id="KW-1185">Reference proteome</keyword>
<reference evidence="2" key="1">
    <citation type="submission" date="2020-11" db="EMBL/GenBank/DDBJ databases">
        <authorList>
            <consortium name="DOE Joint Genome Institute"/>
            <person name="Ahrendt S."/>
            <person name="Riley R."/>
            <person name="Andreopoulos W."/>
            <person name="Labutti K."/>
            <person name="Pangilinan J."/>
            <person name="Ruiz-Duenas F.J."/>
            <person name="Barrasa J.M."/>
            <person name="Sanchez-Garcia M."/>
            <person name="Camarero S."/>
            <person name="Miyauchi S."/>
            <person name="Serrano A."/>
            <person name="Linde D."/>
            <person name="Babiker R."/>
            <person name="Drula E."/>
            <person name="Ayuso-Fernandez I."/>
            <person name="Pacheco R."/>
            <person name="Padilla G."/>
            <person name="Ferreira P."/>
            <person name="Barriuso J."/>
            <person name="Kellner H."/>
            <person name="Castanera R."/>
            <person name="Alfaro M."/>
            <person name="Ramirez L."/>
            <person name="Pisabarro A.G."/>
            <person name="Kuo A."/>
            <person name="Tritt A."/>
            <person name="Lipzen A."/>
            <person name="He G."/>
            <person name="Yan M."/>
            <person name="Ng V."/>
            <person name="Cullen D."/>
            <person name="Martin F."/>
            <person name="Rosso M.-N."/>
            <person name="Henrissat B."/>
            <person name="Hibbett D."/>
            <person name="Martinez A.T."/>
            <person name="Grigoriev I.V."/>
        </authorList>
    </citation>
    <scope>NUCLEOTIDE SEQUENCE</scope>
    <source>
        <strain evidence="2">CBS 506.95</strain>
    </source>
</reference>
<evidence type="ECO:0000313" key="3">
    <source>
        <dbReference type="Proteomes" id="UP000807306"/>
    </source>
</evidence>
<evidence type="ECO:0000256" key="1">
    <source>
        <dbReference type="SAM" id="Phobius"/>
    </source>
</evidence>
<keyword evidence="1" id="KW-1133">Transmembrane helix</keyword>
<keyword evidence="1" id="KW-0812">Transmembrane</keyword>
<accession>A0A9P6ERN4</accession>
<dbReference type="AlphaFoldDB" id="A0A9P6ERN4"/>
<feature type="transmembrane region" description="Helical" evidence="1">
    <location>
        <begin position="276"/>
        <end position="299"/>
    </location>
</feature>
<organism evidence="2 3">
    <name type="scientific">Crepidotus variabilis</name>
    <dbReference type="NCBI Taxonomy" id="179855"/>
    <lineage>
        <taxon>Eukaryota</taxon>
        <taxon>Fungi</taxon>
        <taxon>Dikarya</taxon>
        <taxon>Basidiomycota</taxon>
        <taxon>Agaricomycotina</taxon>
        <taxon>Agaricomycetes</taxon>
        <taxon>Agaricomycetidae</taxon>
        <taxon>Agaricales</taxon>
        <taxon>Agaricineae</taxon>
        <taxon>Crepidotaceae</taxon>
        <taxon>Crepidotus</taxon>
    </lineage>
</organism>
<feature type="transmembrane region" description="Helical" evidence="1">
    <location>
        <begin position="21"/>
        <end position="40"/>
    </location>
</feature>
<sequence length="337" mass="37104">MVEIRLSTARTRRFGLRTSGIGYALILLGVAAVVCFTVFAKGKSLDCSYTTYFARKVNDTDSLSRFDDGECLAANIDAGQTLANVYSTFSWTAVTWATYTKPAGLTNCALVNGSSMTVSATIRSNPTIEWNMTYVCIPHTDASRINVWEGIDLYEDSMVLSIQTLSDTTTQGLKNSIAIKSRAIELRNGSRDCNNKDPVGFRIVAPSSNISILADTADGIGCEFEPTDPLYSKIQELFADIGASALDDLDKGLPLTSSVLFSCIECKRKWVDGWSLAWIIVVGIGGGWSLIRLFVWFILRRIDPETILELENGVMLPNTPLPTSTQFREDEKMERPQ</sequence>
<comment type="caution">
    <text evidence="2">The sequence shown here is derived from an EMBL/GenBank/DDBJ whole genome shotgun (WGS) entry which is preliminary data.</text>
</comment>